<dbReference type="InterPro" id="IPR050648">
    <property type="entry name" value="F-box_LRR-repeat"/>
</dbReference>
<evidence type="ECO:0000256" key="1">
    <source>
        <dbReference type="ARBA" id="ARBA00022786"/>
    </source>
</evidence>
<feature type="domain" description="F-box" evidence="2">
    <location>
        <begin position="1"/>
        <end position="50"/>
    </location>
</feature>
<keyword evidence="4" id="KW-1185">Reference proteome</keyword>
<dbReference type="EMBL" id="MCFF01000002">
    <property type="protein sequence ID" value="ORZ28159.1"/>
    <property type="molecule type" value="Genomic_DNA"/>
</dbReference>
<keyword evidence="1" id="KW-0833">Ubl conjugation pathway</keyword>
<dbReference type="PANTHER" id="PTHR13382:SF46">
    <property type="entry name" value="LEUCINE-RICH REPEAT-CONTAINING PROTEIN"/>
    <property type="match status" value="1"/>
</dbReference>
<dbReference type="Pfam" id="PF25372">
    <property type="entry name" value="DUF7885"/>
    <property type="match status" value="1"/>
</dbReference>
<dbReference type="SMART" id="SM00367">
    <property type="entry name" value="LRR_CC"/>
    <property type="match status" value="5"/>
</dbReference>
<dbReference type="InterPro" id="IPR006553">
    <property type="entry name" value="Leu-rich_rpt_Cys-con_subtyp"/>
</dbReference>
<dbReference type="AlphaFoldDB" id="A0A1Y2H0T0"/>
<dbReference type="OrthoDB" id="421226at2759"/>
<dbReference type="InterPro" id="IPR032675">
    <property type="entry name" value="LRR_dom_sf"/>
</dbReference>
<comment type="caution">
    <text evidence="3">The sequence shown here is derived from an EMBL/GenBank/DDBJ whole genome shotgun (WGS) entry which is preliminary data.</text>
</comment>
<dbReference type="Proteomes" id="UP000193648">
    <property type="component" value="Unassembled WGS sequence"/>
</dbReference>
<accession>A0A1Y2H0T0</accession>
<evidence type="ECO:0000313" key="3">
    <source>
        <dbReference type="EMBL" id="ORZ28159.1"/>
    </source>
</evidence>
<dbReference type="SUPFAM" id="SSF52047">
    <property type="entry name" value="RNI-like"/>
    <property type="match status" value="1"/>
</dbReference>
<sequence length="344" mass="38655">MNSLPTELLLRIIQVILPEQPTLAACNRINRQWHQLTRRLLYAEPKFHRLQTLNAFIRTVNTQEILDQYPHLSSDAQCSYFDTQHNNYVNHVRAAIDTFGNGDHSNNSTGDSVSIFLGRKVYSKQILSLMPPVPSKLADITENQERIPPGALVETIDLSMLPHRWDTVHAETIQSLVTGCPLVSTLNLSDCKRLRDNAIDLITLRLAGRRLRSLVLSGCNKITDRAIGYLSIYATVLENLEVSKCDRLTDRSLRNLAKAAKCTTPVSDTSEVSTYYGTGKTIKSLDLSFCPLITENGIMHLRCRAPQLTSLNLEGCYGILSVDDLGQNEWEDTDDPDLEYDHSD</sequence>
<dbReference type="PANTHER" id="PTHR13382">
    <property type="entry name" value="MITOCHONDRIAL ATP SYNTHASE COUPLING FACTOR B"/>
    <property type="match status" value="1"/>
</dbReference>
<dbReference type="Gene3D" id="3.80.10.10">
    <property type="entry name" value="Ribonuclease Inhibitor"/>
    <property type="match status" value="1"/>
</dbReference>
<evidence type="ECO:0000313" key="4">
    <source>
        <dbReference type="Proteomes" id="UP000193648"/>
    </source>
</evidence>
<gene>
    <name evidence="3" type="ORF">BCR41DRAFT_344739</name>
</gene>
<evidence type="ECO:0000259" key="2">
    <source>
        <dbReference type="PROSITE" id="PS50181"/>
    </source>
</evidence>
<dbReference type="RefSeq" id="XP_021885844.1">
    <property type="nucleotide sequence ID" value="XM_022022583.1"/>
</dbReference>
<proteinExistence type="predicted"/>
<dbReference type="InterPro" id="IPR001810">
    <property type="entry name" value="F-box_dom"/>
</dbReference>
<name>A0A1Y2H0T0_9FUNG</name>
<reference evidence="3 4" key="1">
    <citation type="submission" date="2016-07" db="EMBL/GenBank/DDBJ databases">
        <title>Pervasive Adenine N6-methylation of Active Genes in Fungi.</title>
        <authorList>
            <consortium name="DOE Joint Genome Institute"/>
            <person name="Mondo S.J."/>
            <person name="Dannebaum R.O."/>
            <person name="Kuo R.C."/>
            <person name="Labutti K."/>
            <person name="Haridas S."/>
            <person name="Kuo A."/>
            <person name="Salamov A."/>
            <person name="Ahrendt S.R."/>
            <person name="Lipzen A."/>
            <person name="Sullivan W."/>
            <person name="Andreopoulos W.B."/>
            <person name="Clum A."/>
            <person name="Lindquist E."/>
            <person name="Daum C."/>
            <person name="Ramamoorthy G.K."/>
            <person name="Gryganskyi A."/>
            <person name="Culley D."/>
            <person name="Magnuson J.K."/>
            <person name="James T.Y."/>
            <person name="O'Malley M.A."/>
            <person name="Stajich J.E."/>
            <person name="Spatafora J.W."/>
            <person name="Visel A."/>
            <person name="Grigoriev I.V."/>
        </authorList>
    </citation>
    <scope>NUCLEOTIDE SEQUENCE [LARGE SCALE GENOMIC DNA]</scope>
    <source>
        <strain evidence="3 4">NRRL 3116</strain>
    </source>
</reference>
<organism evidence="3 4">
    <name type="scientific">Lobosporangium transversale</name>
    <dbReference type="NCBI Taxonomy" id="64571"/>
    <lineage>
        <taxon>Eukaryota</taxon>
        <taxon>Fungi</taxon>
        <taxon>Fungi incertae sedis</taxon>
        <taxon>Mucoromycota</taxon>
        <taxon>Mortierellomycotina</taxon>
        <taxon>Mortierellomycetes</taxon>
        <taxon>Mortierellales</taxon>
        <taxon>Mortierellaceae</taxon>
        <taxon>Lobosporangium</taxon>
    </lineage>
</organism>
<dbReference type="GeneID" id="33564427"/>
<protein>
    <recommendedName>
        <fullName evidence="2">F-box domain-containing protein</fullName>
    </recommendedName>
</protein>
<dbReference type="InParanoid" id="A0A1Y2H0T0"/>
<dbReference type="PROSITE" id="PS50181">
    <property type="entry name" value="FBOX"/>
    <property type="match status" value="1"/>
</dbReference>
<dbReference type="InterPro" id="IPR057207">
    <property type="entry name" value="FBXL15_LRR"/>
</dbReference>
<dbReference type="GO" id="GO:0005737">
    <property type="term" value="C:cytoplasm"/>
    <property type="evidence" value="ECO:0007669"/>
    <property type="project" value="TreeGrafter"/>
</dbReference>
<dbReference type="STRING" id="64571.A0A1Y2H0T0"/>